<protein>
    <recommendedName>
        <fullName evidence="5">ATPase involved in DNA repair</fullName>
    </recommendedName>
</protein>
<dbReference type="Proteomes" id="UP001600894">
    <property type="component" value="Unassembled WGS sequence"/>
</dbReference>
<feature type="transmembrane region" description="Helical" evidence="2">
    <location>
        <begin position="147"/>
        <end position="169"/>
    </location>
</feature>
<evidence type="ECO:0000313" key="3">
    <source>
        <dbReference type="EMBL" id="GAA6270600.1"/>
    </source>
</evidence>
<accession>A0ABQ0B2U3</accession>
<keyword evidence="1" id="KW-0175">Coiled coil</keyword>
<feature type="coiled-coil region" evidence="1">
    <location>
        <begin position="242"/>
        <end position="310"/>
    </location>
</feature>
<name>A0ABQ0B2U3_9FIRM</name>
<keyword evidence="2" id="KW-1133">Transmembrane helix</keyword>
<feature type="transmembrane region" description="Helical" evidence="2">
    <location>
        <begin position="175"/>
        <end position="195"/>
    </location>
</feature>
<proteinExistence type="predicted"/>
<dbReference type="EMBL" id="BAABXL010000001">
    <property type="protein sequence ID" value="GAA6270600.1"/>
    <property type="molecule type" value="Genomic_DNA"/>
</dbReference>
<evidence type="ECO:0008006" key="5">
    <source>
        <dbReference type="Google" id="ProtNLM"/>
    </source>
</evidence>
<reference evidence="3 4" key="1">
    <citation type="submission" date="2024-04" db="EMBL/GenBank/DDBJ databases">
        <title>Defined microbial consortia suppress multidrug-resistant proinflammatory Enterobacteriaceae via ecological control.</title>
        <authorList>
            <person name="Furuichi M."/>
            <person name="Kawaguchi T."/>
            <person name="Pust M."/>
            <person name="Yasuma K."/>
            <person name="Plichta D."/>
            <person name="Hasegawa N."/>
            <person name="Ohya T."/>
            <person name="Bhattarai S."/>
            <person name="Sasajima S."/>
            <person name="Aoto Y."/>
            <person name="Tuganbaev T."/>
            <person name="Yaginuma M."/>
            <person name="Ueda M."/>
            <person name="Okahashi N."/>
            <person name="Amafuji K."/>
            <person name="Kiridooshi Y."/>
            <person name="Sugita K."/>
            <person name="Strazar M."/>
            <person name="Skelly A."/>
            <person name="Suda W."/>
            <person name="Hattori M."/>
            <person name="Nakamoto N."/>
            <person name="Caballero S."/>
            <person name="Norman J."/>
            <person name="Olle B."/>
            <person name="Tanoue T."/>
            <person name="Arita M."/>
            <person name="Bucci V."/>
            <person name="Atarashi K."/>
            <person name="Xavier R."/>
            <person name="Honda K."/>
        </authorList>
    </citation>
    <scope>NUCLEOTIDE SEQUENCE [LARGE SCALE GENOMIC DNA]</scope>
    <source>
        <strain evidence="4">f13</strain>
    </source>
</reference>
<sequence>MAQAITDYGKFLAEARDAVYRVNCDSRTAQQLSAEESRREKELASVKKEVADTISRTIRSRRDEIDTSYDREIARGQEKLKKARTRREKAKDKGVKERIAEETSQLKDHNRDLKVQLKTTFKKDRVPAFVNSTFYYALYYPRGLKELGIGLVTFLICFLALPCGIYFLIPERKWWHLIAVYVADVFLLGGLYLMVGNRTRIRYQEALKKGREIRNLLRSNNKKIRVITRTIQKDGNEALYDLEKYDDEIACAQQELSEIAERKKEAISSFENVTRNIISDEIEGSRKAQILEMEAELNDTIAQLRSLEDSIRDQNIYITDTYGPYLGKEFLDPDRLSELSRLIQAGAASNITEAIALYKANGQKKADGQ</sequence>
<keyword evidence="4" id="KW-1185">Reference proteome</keyword>
<dbReference type="RefSeq" id="WP_176255229.1">
    <property type="nucleotide sequence ID" value="NZ_BAABXL010000001.1"/>
</dbReference>
<gene>
    <name evidence="3" type="ORF">F130042H8_36600</name>
</gene>
<keyword evidence="2" id="KW-0472">Membrane</keyword>
<keyword evidence="2" id="KW-0812">Transmembrane</keyword>
<evidence type="ECO:0000256" key="1">
    <source>
        <dbReference type="SAM" id="Coils"/>
    </source>
</evidence>
<organism evidence="3 4">
    <name type="scientific">Enterocloster alcoholdehydrogenati</name>
    <dbReference type="NCBI Taxonomy" id="2547410"/>
    <lineage>
        <taxon>Bacteria</taxon>
        <taxon>Bacillati</taxon>
        <taxon>Bacillota</taxon>
        <taxon>Clostridia</taxon>
        <taxon>Lachnospirales</taxon>
        <taxon>Lachnospiraceae</taxon>
        <taxon>Enterocloster</taxon>
    </lineage>
</organism>
<evidence type="ECO:0000256" key="2">
    <source>
        <dbReference type="SAM" id="Phobius"/>
    </source>
</evidence>
<evidence type="ECO:0000313" key="4">
    <source>
        <dbReference type="Proteomes" id="UP001600894"/>
    </source>
</evidence>
<comment type="caution">
    <text evidence="3">The sequence shown here is derived from an EMBL/GenBank/DDBJ whole genome shotgun (WGS) entry which is preliminary data.</text>
</comment>